<dbReference type="Pfam" id="PF00291">
    <property type="entry name" value="PALP"/>
    <property type="match status" value="1"/>
</dbReference>
<dbReference type="PANTHER" id="PTHR48077:SF2">
    <property type="entry name" value="TRYPTOPHAN SYNTHASE"/>
    <property type="match status" value="1"/>
</dbReference>
<evidence type="ECO:0000313" key="11">
    <source>
        <dbReference type="EMBL" id="KAJ5472018.1"/>
    </source>
</evidence>
<keyword evidence="6" id="KW-0663">Pyridoxal phosphate</keyword>
<feature type="domain" description="Tryptophan synthase beta chain-like PALP" evidence="10">
    <location>
        <begin position="13"/>
        <end position="222"/>
    </location>
</feature>
<evidence type="ECO:0000256" key="8">
    <source>
        <dbReference type="ARBA" id="ARBA00023239"/>
    </source>
</evidence>
<reference evidence="11" key="2">
    <citation type="journal article" date="2023" name="IMA Fungus">
        <title>Comparative genomic study of the Penicillium genus elucidates a diverse pangenome and 15 lateral gene transfer events.</title>
        <authorList>
            <person name="Petersen C."/>
            <person name="Sorensen T."/>
            <person name="Nielsen M.R."/>
            <person name="Sondergaard T.E."/>
            <person name="Sorensen J.L."/>
            <person name="Fitzpatrick D.A."/>
            <person name="Frisvad J.C."/>
            <person name="Nielsen K.L."/>
        </authorList>
    </citation>
    <scope>NUCLEOTIDE SEQUENCE</scope>
    <source>
        <strain evidence="11">IBT 30728</strain>
    </source>
</reference>
<evidence type="ECO:0000259" key="10">
    <source>
        <dbReference type="Pfam" id="PF00291"/>
    </source>
</evidence>
<evidence type="ECO:0000256" key="7">
    <source>
        <dbReference type="ARBA" id="ARBA00023141"/>
    </source>
</evidence>
<evidence type="ECO:0000256" key="6">
    <source>
        <dbReference type="ARBA" id="ARBA00022898"/>
    </source>
</evidence>
<keyword evidence="4" id="KW-0028">Amino-acid biosynthesis</keyword>
<name>A0A9W9WQZ2_9EURO</name>
<dbReference type="RefSeq" id="XP_056786564.1">
    <property type="nucleotide sequence ID" value="XM_056938182.1"/>
</dbReference>
<evidence type="ECO:0000256" key="9">
    <source>
        <dbReference type="ARBA" id="ARBA00049047"/>
    </source>
</evidence>
<keyword evidence="12" id="KW-1185">Reference proteome</keyword>
<dbReference type="Proteomes" id="UP001148312">
    <property type="component" value="Unassembled WGS sequence"/>
</dbReference>
<evidence type="ECO:0000256" key="2">
    <source>
        <dbReference type="ARBA" id="ARBA00004733"/>
    </source>
</evidence>
<accession>A0A9W9WQZ2</accession>
<dbReference type="EC" id="4.2.1.20" evidence="3"/>
<organism evidence="11 12">
    <name type="scientific">Penicillium diatomitis</name>
    <dbReference type="NCBI Taxonomy" id="2819901"/>
    <lineage>
        <taxon>Eukaryota</taxon>
        <taxon>Fungi</taxon>
        <taxon>Dikarya</taxon>
        <taxon>Ascomycota</taxon>
        <taxon>Pezizomycotina</taxon>
        <taxon>Eurotiomycetes</taxon>
        <taxon>Eurotiomycetidae</taxon>
        <taxon>Eurotiales</taxon>
        <taxon>Aspergillaceae</taxon>
        <taxon>Penicillium</taxon>
    </lineage>
</organism>
<dbReference type="InterPro" id="IPR023026">
    <property type="entry name" value="Trp_synth_beta/beta-like"/>
</dbReference>
<dbReference type="GO" id="GO:0005737">
    <property type="term" value="C:cytoplasm"/>
    <property type="evidence" value="ECO:0007669"/>
    <property type="project" value="TreeGrafter"/>
</dbReference>
<dbReference type="GO" id="GO:0004834">
    <property type="term" value="F:tryptophan synthase activity"/>
    <property type="evidence" value="ECO:0007669"/>
    <property type="project" value="UniProtKB-EC"/>
</dbReference>
<keyword evidence="5" id="KW-0822">Tryptophan biosynthesis</keyword>
<evidence type="ECO:0000256" key="1">
    <source>
        <dbReference type="ARBA" id="ARBA00001933"/>
    </source>
</evidence>
<dbReference type="GeneID" id="81628432"/>
<reference evidence="11" key="1">
    <citation type="submission" date="2022-12" db="EMBL/GenBank/DDBJ databases">
        <authorList>
            <person name="Petersen C."/>
        </authorList>
    </citation>
    <scope>NUCLEOTIDE SEQUENCE</scope>
    <source>
        <strain evidence="11">IBT 30728</strain>
    </source>
</reference>
<dbReference type="AlphaFoldDB" id="A0A9W9WQZ2"/>
<comment type="pathway">
    <text evidence="2">Amino-acid biosynthesis; L-tryptophan biosynthesis; L-tryptophan from chorismate: step 5/5.</text>
</comment>
<dbReference type="InterPro" id="IPR036052">
    <property type="entry name" value="TrpB-like_PALP_sf"/>
</dbReference>
<dbReference type="Gene3D" id="3.40.50.1100">
    <property type="match status" value="3"/>
</dbReference>
<evidence type="ECO:0000256" key="5">
    <source>
        <dbReference type="ARBA" id="ARBA00022822"/>
    </source>
</evidence>
<dbReference type="EMBL" id="JAPWDQ010000013">
    <property type="protein sequence ID" value="KAJ5472018.1"/>
    <property type="molecule type" value="Genomic_DNA"/>
</dbReference>
<evidence type="ECO:0000256" key="4">
    <source>
        <dbReference type="ARBA" id="ARBA00022605"/>
    </source>
</evidence>
<comment type="cofactor">
    <cofactor evidence="1">
        <name>pyridoxal 5'-phosphate</name>
        <dbReference type="ChEBI" id="CHEBI:597326"/>
    </cofactor>
</comment>
<proteinExistence type="predicted"/>
<keyword evidence="7" id="KW-0057">Aromatic amino acid biosynthesis</keyword>
<sequence length="228" mass="24341">MGADDDKKQNNGIREIEKLGALLLRVRCLSGAATLRTAIAEAFRYVALYYDTAYYLMGGVSGPQPIPGMTATFQQRLGAEVANQFQVESENQPDALVAAIGTGTGAIGLFRQFIDSAGAQVGVLHGTKTLVLRHDEGQILDSSCVSPDLNISVVGPEVANWKISGLVEIYPVTDEEARRGLDILSKYKKVKAGLDCSHAVIKAMEIAKELGPVKHVILLATGDDAIDT</sequence>
<keyword evidence="8" id="KW-0456">Lyase</keyword>
<evidence type="ECO:0000313" key="12">
    <source>
        <dbReference type="Proteomes" id="UP001148312"/>
    </source>
</evidence>
<evidence type="ECO:0000256" key="3">
    <source>
        <dbReference type="ARBA" id="ARBA00012043"/>
    </source>
</evidence>
<gene>
    <name evidence="11" type="ORF">N7539_008587</name>
</gene>
<protein>
    <recommendedName>
        <fullName evidence="3">tryptophan synthase</fullName>
        <ecNumber evidence="3">4.2.1.20</ecNumber>
    </recommendedName>
</protein>
<dbReference type="SUPFAM" id="SSF53686">
    <property type="entry name" value="Tryptophan synthase beta subunit-like PLP-dependent enzymes"/>
    <property type="match status" value="1"/>
</dbReference>
<comment type="caution">
    <text evidence="11">The sequence shown here is derived from an EMBL/GenBank/DDBJ whole genome shotgun (WGS) entry which is preliminary data.</text>
</comment>
<dbReference type="InterPro" id="IPR001926">
    <property type="entry name" value="TrpB-like_PALP"/>
</dbReference>
<dbReference type="PANTHER" id="PTHR48077">
    <property type="entry name" value="TRYPTOPHAN SYNTHASE-RELATED"/>
    <property type="match status" value="1"/>
</dbReference>
<comment type="catalytic activity">
    <reaction evidence="9">
        <text>(1S,2R)-1-C-(indol-3-yl)glycerol 3-phosphate + L-serine = D-glyceraldehyde 3-phosphate + L-tryptophan + H2O</text>
        <dbReference type="Rhea" id="RHEA:10532"/>
        <dbReference type="ChEBI" id="CHEBI:15377"/>
        <dbReference type="ChEBI" id="CHEBI:33384"/>
        <dbReference type="ChEBI" id="CHEBI:57912"/>
        <dbReference type="ChEBI" id="CHEBI:58866"/>
        <dbReference type="ChEBI" id="CHEBI:59776"/>
        <dbReference type="EC" id="4.2.1.20"/>
    </reaction>
</comment>